<dbReference type="OrthoDB" id="1551443at2"/>
<evidence type="ECO:0000313" key="2">
    <source>
        <dbReference type="Proteomes" id="UP000318825"/>
    </source>
</evidence>
<dbReference type="InterPro" id="IPR036255">
    <property type="entry name" value="YgfB-like_sf"/>
</dbReference>
<dbReference type="EMBL" id="BJNF01000078">
    <property type="protein sequence ID" value="GEC16799.1"/>
    <property type="molecule type" value="Genomic_DNA"/>
</dbReference>
<dbReference type="SUPFAM" id="SSF101327">
    <property type="entry name" value="YgfB-like"/>
    <property type="match status" value="1"/>
</dbReference>
<evidence type="ECO:0008006" key="3">
    <source>
        <dbReference type="Google" id="ProtNLM"/>
    </source>
</evidence>
<proteinExistence type="predicted"/>
<evidence type="ECO:0000313" key="1">
    <source>
        <dbReference type="EMBL" id="GEC16799.1"/>
    </source>
</evidence>
<dbReference type="Proteomes" id="UP000318825">
    <property type="component" value="Unassembled WGS sequence"/>
</dbReference>
<reference evidence="1 2" key="1">
    <citation type="submission" date="2019-06" db="EMBL/GenBank/DDBJ databases">
        <title>Whole genome shotgun sequence of Nitrobacter winogradskyi NBRC 14297.</title>
        <authorList>
            <person name="Hosoyama A."/>
            <person name="Uohara A."/>
            <person name="Ohji S."/>
            <person name="Ichikawa N."/>
        </authorList>
    </citation>
    <scope>NUCLEOTIDE SEQUENCE [LARGE SCALE GENOMIC DNA]</scope>
    <source>
        <strain evidence="1 2">NBRC 14297</strain>
    </source>
</reference>
<gene>
    <name evidence="1" type="ORF">NWI01_26910</name>
</gene>
<dbReference type="NCBIfam" id="TIGR02292">
    <property type="entry name" value="ygfB_yecA"/>
    <property type="match status" value="1"/>
</dbReference>
<protein>
    <recommendedName>
        <fullName evidence="3">YecA family protein</fullName>
    </recommendedName>
</protein>
<dbReference type="Pfam" id="PF03695">
    <property type="entry name" value="UPF0149"/>
    <property type="match status" value="1"/>
</dbReference>
<accession>A0A4Y3WG82</accession>
<organism evidence="1 2">
    <name type="scientific">Nitrobacter winogradskyi</name>
    <name type="common">Nitrobacter agilis</name>
    <dbReference type="NCBI Taxonomy" id="913"/>
    <lineage>
        <taxon>Bacteria</taxon>
        <taxon>Pseudomonadati</taxon>
        <taxon>Pseudomonadota</taxon>
        <taxon>Alphaproteobacteria</taxon>
        <taxon>Hyphomicrobiales</taxon>
        <taxon>Nitrobacteraceae</taxon>
        <taxon>Nitrobacter</taxon>
    </lineage>
</organism>
<dbReference type="InterPro" id="IPR011978">
    <property type="entry name" value="YgfB-like"/>
</dbReference>
<dbReference type="AlphaFoldDB" id="A0A4Y3WG82"/>
<name>A0A4Y3WG82_NITWI</name>
<comment type="caution">
    <text evidence="1">The sequence shown here is derived from an EMBL/GenBank/DDBJ whole genome shotgun (WGS) entry which is preliminary data.</text>
</comment>
<sequence>MPRDWLPVVWHEDSPDQQPAFENLEHANRVLGLVMEHYNGVGRPLMECPDGYSPLFSLDTRNNDVLWELWIAGFEQAIALRPATWKTLLDAYGDTAAAMSGMLLLIDIAQGEKKMDDQDPIVSATPDKIAGWVVVRNEWRLANTQAGLEEQRSALLLRPDRLVPDHRPRSPLPHCLLVDAEPPREFCGRSLRSL</sequence>